<feature type="signal peptide" evidence="3">
    <location>
        <begin position="1"/>
        <end position="24"/>
    </location>
</feature>
<feature type="region of interest" description="Disordered" evidence="1">
    <location>
        <begin position="517"/>
        <end position="539"/>
    </location>
</feature>
<feature type="compositionally biased region" description="Low complexity" evidence="1">
    <location>
        <begin position="563"/>
        <end position="687"/>
    </location>
</feature>
<feature type="region of interest" description="Disordered" evidence="1">
    <location>
        <begin position="252"/>
        <end position="326"/>
    </location>
</feature>
<dbReference type="NCBIfam" id="TIGR03769">
    <property type="entry name" value="P_ac_wall_RPT"/>
    <property type="match status" value="2"/>
</dbReference>
<keyword evidence="2" id="KW-0472">Membrane</keyword>
<gene>
    <name evidence="4" type="ORF">I6L55_06605</name>
</gene>
<evidence type="ECO:0000256" key="2">
    <source>
        <dbReference type="SAM" id="Phobius"/>
    </source>
</evidence>
<evidence type="ECO:0000256" key="3">
    <source>
        <dbReference type="SAM" id="SignalP"/>
    </source>
</evidence>
<accession>A0ABX8KV10</accession>
<feature type="chain" id="PRO_5046209124" evidence="3">
    <location>
        <begin position="25"/>
        <end position="745"/>
    </location>
</feature>
<dbReference type="EMBL" id="CP077302">
    <property type="protein sequence ID" value="QXB17608.1"/>
    <property type="molecule type" value="Genomic_DNA"/>
</dbReference>
<feature type="transmembrane region" description="Helical" evidence="2">
    <location>
        <begin position="709"/>
        <end position="733"/>
    </location>
</feature>
<protein>
    <submittedName>
        <fullName evidence="4">Choice-of-anchor M domain-containing protein</fullName>
    </submittedName>
</protein>
<dbReference type="NCBIfam" id="NF038134">
    <property type="entry name" value="choice_anch_M"/>
    <property type="match status" value="2"/>
</dbReference>
<feature type="compositionally biased region" description="Polar residues" evidence="1">
    <location>
        <begin position="519"/>
        <end position="539"/>
    </location>
</feature>
<proteinExistence type="predicted"/>
<keyword evidence="3" id="KW-0732">Signal</keyword>
<evidence type="ECO:0000313" key="4">
    <source>
        <dbReference type="EMBL" id="QXB17608.1"/>
    </source>
</evidence>
<evidence type="ECO:0000313" key="5">
    <source>
        <dbReference type="Proteomes" id="UP000683520"/>
    </source>
</evidence>
<dbReference type="InterPro" id="IPR022435">
    <property type="entry name" value="Surface-anchored_actinobac"/>
</dbReference>
<feature type="compositionally biased region" description="Low complexity" evidence="1">
    <location>
        <begin position="271"/>
        <end position="315"/>
    </location>
</feature>
<dbReference type="RefSeq" id="WP_092101436.1">
    <property type="nucleotide sequence ID" value="NZ_CP047198.1"/>
</dbReference>
<evidence type="ECO:0000256" key="1">
    <source>
        <dbReference type="SAM" id="MobiDB-lite"/>
    </source>
</evidence>
<keyword evidence="5" id="KW-1185">Reference proteome</keyword>
<keyword evidence="2" id="KW-0812">Transmembrane</keyword>
<dbReference type="GeneID" id="92749843"/>
<dbReference type="Proteomes" id="UP000683520">
    <property type="component" value="Chromosome"/>
</dbReference>
<reference evidence="4 5" key="1">
    <citation type="submission" date="2021-06" db="EMBL/GenBank/DDBJ databases">
        <title>FDA dAtabase for Regulatory Grade micrObial Sequences (FDA-ARGOS): Supporting development and validation of Infectious Disease Dx tests.</title>
        <authorList>
            <person name="Sproer C."/>
            <person name="Gronow S."/>
            <person name="Severitt S."/>
            <person name="Schroder I."/>
            <person name="Tallon L."/>
            <person name="Sadzewicz L."/>
            <person name="Zhao X."/>
            <person name="Boylan J."/>
            <person name="Ott S."/>
            <person name="Bowen H."/>
            <person name="Vavikolanu K."/>
            <person name="Mehta A."/>
            <person name="Aluvathingal J."/>
            <person name="Nadendla S."/>
            <person name="Lowell S."/>
            <person name="Myers T."/>
            <person name="Yan Y."/>
        </authorList>
    </citation>
    <scope>NUCLEOTIDE SEQUENCE [LARGE SCALE GENOMIC DNA]</scope>
    <source>
        <strain evidence="4 5">FDAARGOS 1425</strain>
    </source>
</reference>
<keyword evidence="2" id="KW-1133">Transmembrane helix</keyword>
<name>A0ABX8KV10_9CORY</name>
<organism evidence="4 5">
    <name type="scientific">Corynebacterium coyleae</name>
    <dbReference type="NCBI Taxonomy" id="53374"/>
    <lineage>
        <taxon>Bacteria</taxon>
        <taxon>Bacillati</taxon>
        <taxon>Actinomycetota</taxon>
        <taxon>Actinomycetes</taxon>
        <taxon>Mycobacteriales</taxon>
        <taxon>Corynebacteriaceae</taxon>
        <taxon>Corynebacterium</taxon>
    </lineage>
</organism>
<sequence>MKLNRLVTLVVATLAFAVAPLAQASSEHKPGDPGHSVTLDADVDHPCAGRKLLYHSHNDALYGTRSGGKLAVMAVDGQQVTSQDSVCFRLAPDADADGNDLSKLTIPDDGTLDFLGPRGSEVWAAPQSVDWTDNWRPIWSGLGAFDPAHELDPTSIPTNFKDDVMHFDLVDMDAPGDINVMFTSRVYEPERLFDSSNPDMRTITYEVGGHGHFTWTFSKPGIYALTWQGRAERTDGTTERSEPITQYWLVGDDATVGLPEGTTTGLRTPKSASTPTDAQPTTSATTTVATTAPTSPKASTSAQPTTTATTTSAQPKPAPGTSTPNAAAKERALIKAGHMDMALVGEGSSLSTVLIDDSDPLHPAHRPSGSFIFAVPDSARTDLPDSVRDSFPGSPAQMWILPQAQDKNLPWLGFSTTGVPASAIEEGSRITVSMRDVTGPGRLMTWHEDLRGLRIELDSGDPSKTLQYPVNAHDHQGFGFTEPGIYTATFVYSGTTRDGEAFEKELVATFAVGDDAITNAPTNPDDTDNAGSTGNAGKSLNVPQALAAGLRQVEKEIKKFGDAIAPAAKPSTKPSAQATTQRATRPTTRPSNQATSRPSRTAAPAAPATAAQSAQSAQSARSVSTARAAQAAPRSQAAAQSTAKQSPTRRAQASRAASSQLSTSTSAPATTSAPSPEPSPESASDASGSGIHAAQPVEGTSNSATAGGFWAGLAIGVGIMALIGGAVLFVAALKLLRRAERHDEH</sequence>
<feature type="region of interest" description="Disordered" evidence="1">
    <location>
        <begin position="563"/>
        <end position="702"/>
    </location>
</feature>